<dbReference type="Proteomes" id="UP001228044">
    <property type="component" value="Unassembled WGS sequence"/>
</dbReference>
<evidence type="ECO:0000313" key="2">
    <source>
        <dbReference type="EMBL" id="MDN3921415.1"/>
    </source>
</evidence>
<gene>
    <name evidence="2" type="ORF">QWJ38_14065</name>
</gene>
<dbReference type="Gene3D" id="3.30.720.110">
    <property type="match status" value="1"/>
</dbReference>
<keyword evidence="3" id="KW-1185">Reference proteome</keyword>
<reference evidence="2 3" key="1">
    <citation type="submission" date="2023-06" db="EMBL/GenBank/DDBJ databases">
        <title>Pelomonas sp. PFR6 16S ribosomal RNA gene Genome sequencing and assembly.</title>
        <authorList>
            <person name="Woo H."/>
        </authorList>
    </citation>
    <scope>NUCLEOTIDE SEQUENCE [LARGE SCALE GENOMIC DNA]</scope>
    <source>
        <strain evidence="2 3">PFR6</strain>
    </source>
</reference>
<dbReference type="InterPro" id="IPR037523">
    <property type="entry name" value="VOC_core"/>
</dbReference>
<evidence type="ECO:0000313" key="3">
    <source>
        <dbReference type="Proteomes" id="UP001228044"/>
    </source>
</evidence>
<proteinExistence type="predicted"/>
<dbReference type="EMBL" id="JAUHHC010000003">
    <property type="protein sequence ID" value="MDN3921415.1"/>
    <property type="molecule type" value="Genomic_DNA"/>
</dbReference>
<dbReference type="Gene3D" id="3.30.720.120">
    <property type="match status" value="1"/>
</dbReference>
<comment type="caution">
    <text evidence="2">The sequence shown here is derived from an EMBL/GenBank/DDBJ whole genome shotgun (WGS) entry which is preliminary data.</text>
</comment>
<dbReference type="Pfam" id="PF00903">
    <property type="entry name" value="Glyoxalase"/>
    <property type="match status" value="1"/>
</dbReference>
<evidence type="ECO:0000259" key="1">
    <source>
        <dbReference type="PROSITE" id="PS51819"/>
    </source>
</evidence>
<protein>
    <submittedName>
        <fullName evidence="2">VOC family protein</fullName>
    </submittedName>
</protein>
<dbReference type="PANTHER" id="PTHR34109">
    <property type="entry name" value="BNAUNNG04460D PROTEIN-RELATED"/>
    <property type="match status" value="1"/>
</dbReference>
<dbReference type="InterPro" id="IPR029068">
    <property type="entry name" value="Glyas_Bleomycin-R_OHBP_Dase"/>
</dbReference>
<dbReference type="InterPro" id="IPR004360">
    <property type="entry name" value="Glyas_Fos-R_dOase_dom"/>
</dbReference>
<dbReference type="PROSITE" id="PS51819">
    <property type="entry name" value="VOC"/>
    <property type="match status" value="1"/>
</dbReference>
<name>A0ABT8DSX4_9BURK</name>
<sequence>MPPARGAIPYLVIKDAAAAIAFYQQVFGAEQLLRLDAPDGKPMHAELRVGPASFMLTEERPEYGALSPLTIGGSATTSTLYVPDADAVFGAALAAGAQQLMPVMDQFWGDRSGALSDPFGHKWMIATHKEEPSEDELRRRLAAMMAGMPNVRH</sequence>
<dbReference type="CDD" id="cd07246">
    <property type="entry name" value="VOC_like"/>
    <property type="match status" value="1"/>
</dbReference>
<dbReference type="SUPFAM" id="SSF54593">
    <property type="entry name" value="Glyoxalase/Bleomycin resistance protein/Dihydroxybiphenyl dioxygenase"/>
    <property type="match status" value="1"/>
</dbReference>
<organism evidence="2 3">
    <name type="scientific">Roseateles violae</name>
    <dbReference type="NCBI Taxonomy" id="3058042"/>
    <lineage>
        <taxon>Bacteria</taxon>
        <taxon>Pseudomonadati</taxon>
        <taxon>Pseudomonadota</taxon>
        <taxon>Betaproteobacteria</taxon>
        <taxon>Burkholderiales</taxon>
        <taxon>Sphaerotilaceae</taxon>
        <taxon>Roseateles</taxon>
    </lineage>
</organism>
<accession>A0ABT8DSX4</accession>
<dbReference type="PANTHER" id="PTHR34109:SF1">
    <property type="entry name" value="VOC DOMAIN-CONTAINING PROTEIN"/>
    <property type="match status" value="1"/>
</dbReference>
<feature type="domain" description="VOC" evidence="1">
    <location>
        <begin position="4"/>
        <end position="128"/>
    </location>
</feature>